<dbReference type="EMBL" id="NRDI02000014">
    <property type="protein sequence ID" value="KAI1511198.1"/>
    <property type="molecule type" value="Genomic_DNA"/>
</dbReference>
<reference evidence="3" key="1">
    <citation type="journal article" date="2022" name="Microb. Genom.">
        <title>A global pangenome for the wheat fungal pathogen Pyrenophora tritici-repentis and prediction of effector protein structural homology.</title>
        <authorList>
            <person name="Moolhuijzen P.M."/>
            <person name="See P.T."/>
            <person name="Shi G."/>
            <person name="Powell H.R."/>
            <person name="Cockram J."/>
            <person name="Jorgensen L.N."/>
            <person name="Benslimane H."/>
            <person name="Strelkov S.E."/>
            <person name="Turner J."/>
            <person name="Liu Z."/>
            <person name="Moffat C.S."/>
        </authorList>
    </citation>
    <scope>NUCLEOTIDE SEQUENCE [LARGE SCALE GENOMIC DNA]</scope>
</reference>
<accession>A0A922SY62</accession>
<keyword evidence="3" id="KW-1185">Reference proteome</keyword>
<name>A0A922SY62_9PLEO</name>
<gene>
    <name evidence="2" type="ORF">Ptr86124_009602</name>
</gene>
<feature type="compositionally biased region" description="Polar residues" evidence="1">
    <location>
        <begin position="201"/>
        <end position="216"/>
    </location>
</feature>
<organism evidence="2 3">
    <name type="scientific">Pyrenophora tritici-repentis</name>
    <dbReference type="NCBI Taxonomy" id="45151"/>
    <lineage>
        <taxon>Eukaryota</taxon>
        <taxon>Fungi</taxon>
        <taxon>Dikarya</taxon>
        <taxon>Ascomycota</taxon>
        <taxon>Pezizomycotina</taxon>
        <taxon>Dothideomycetes</taxon>
        <taxon>Pleosporomycetidae</taxon>
        <taxon>Pleosporales</taxon>
        <taxon>Pleosporineae</taxon>
        <taxon>Pleosporaceae</taxon>
        <taxon>Pyrenophora</taxon>
    </lineage>
</organism>
<dbReference type="AlphaFoldDB" id="A0A922SY62"/>
<protein>
    <submittedName>
        <fullName evidence="2">Uncharacterized protein</fullName>
    </submittedName>
</protein>
<feature type="region of interest" description="Disordered" evidence="1">
    <location>
        <begin position="128"/>
        <end position="184"/>
    </location>
</feature>
<comment type="caution">
    <text evidence="2">The sequence shown here is derived from an EMBL/GenBank/DDBJ whole genome shotgun (WGS) entry which is preliminary data.</text>
</comment>
<dbReference type="Proteomes" id="UP000249757">
    <property type="component" value="Unassembled WGS sequence"/>
</dbReference>
<evidence type="ECO:0000256" key="1">
    <source>
        <dbReference type="SAM" id="MobiDB-lite"/>
    </source>
</evidence>
<sequence>MFLSPDLFTDHVLSTITTVFLQHVVPTNATTPIYHIPTSIATQKYNDPGLVENTWGGLWVLDPCMLSFDPKSCNGRGIPEIPTATGWYDTGVNSLLIGVHTQTDVVITTTRPTIIKIETNTAKRTDPIATPVRGIDTTKSEGSHRQPVTATQADTIPKVPGQPLGSRTEGGASSTLVPTPQATGKSGFLLDVISGLGETLSSTQESPLASSTTDGSGQLVKPTGSDSGRAPSQPPITPGQGLPSSTDTTSPQVTVPAGGTVTIGSETLTLTPGLSTTVGPATDATFLGLATNKNGSTLVTISSSGIAITATVSNAPATVTLPKTGFEASVTTAARPGDYATRLGDIPGPNKSIGAGRRSELGWWTNAILGVVGIALLL</sequence>
<evidence type="ECO:0000313" key="3">
    <source>
        <dbReference type="Proteomes" id="UP000249757"/>
    </source>
</evidence>
<feature type="compositionally biased region" description="Polar residues" evidence="1">
    <location>
        <begin position="171"/>
        <end position="184"/>
    </location>
</feature>
<evidence type="ECO:0000313" key="2">
    <source>
        <dbReference type="EMBL" id="KAI1511198.1"/>
    </source>
</evidence>
<proteinExistence type="predicted"/>
<feature type="region of interest" description="Disordered" evidence="1">
    <location>
        <begin position="201"/>
        <end position="259"/>
    </location>
</feature>
<feature type="compositionally biased region" description="Polar residues" evidence="1">
    <location>
        <begin position="242"/>
        <end position="253"/>
    </location>
</feature>